<dbReference type="OrthoDB" id="276332at2"/>
<comment type="caution">
    <text evidence="2">The sequence shown here is derived from an EMBL/GenBank/DDBJ whole genome shotgun (WGS) entry which is preliminary data.</text>
</comment>
<feature type="compositionally biased region" description="Low complexity" evidence="1">
    <location>
        <begin position="133"/>
        <end position="155"/>
    </location>
</feature>
<dbReference type="AlphaFoldDB" id="A0A5C5YG82"/>
<evidence type="ECO:0000313" key="3">
    <source>
        <dbReference type="Proteomes" id="UP000318053"/>
    </source>
</evidence>
<keyword evidence="3" id="KW-1185">Reference proteome</keyword>
<accession>A0A5C5YG82</accession>
<name>A0A5C5YG82_9BACT</name>
<proteinExistence type="predicted"/>
<reference evidence="2 3" key="1">
    <citation type="submission" date="2019-02" db="EMBL/GenBank/DDBJ databases">
        <title>Deep-cultivation of Planctomycetes and their phenomic and genomic characterization uncovers novel biology.</title>
        <authorList>
            <person name="Wiegand S."/>
            <person name="Jogler M."/>
            <person name="Boedeker C."/>
            <person name="Pinto D."/>
            <person name="Vollmers J."/>
            <person name="Rivas-Marin E."/>
            <person name="Kohn T."/>
            <person name="Peeters S.H."/>
            <person name="Heuer A."/>
            <person name="Rast P."/>
            <person name="Oberbeckmann S."/>
            <person name="Bunk B."/>
            <person name="Jeske O."/>
            <person name="Meyerdierks A."/>
            <person name="Storesund J.E."/>
            <person name="Kallscheuer N."/>
            <person name="Luecker S."/>
            <person name="Lage O.M."/>
            <person name="Pohl T."/>
            <person name="Merkel B.J."/>
            <person name="Hornburger P."/>
            <person name="Mueller R.-W."/>
            <person name="Bruemmer F."/>
            <person name="Labrenz M."/>
            <person name="Spormann A.M."/>
            <person name="Op Den Camp H."/>
            <person name="Overmann J."/>
            <person name="Amann R."/>
            <person name="Jetten M.S.M."/>
            <person name="Mascher T."/>
            <person name="Medema M.H."/>
            <person name="Devos D.P."/>
            <person name="Kaster A.-K."/>
            <person name="Ovreas L."/>
            <person name="Rohde M."/>
            <person name="Galperin M.Y."/>
            <person name="Jogler C."/>
        </authorList>
    </citation>
    <scope>NUCLEOTIDE SEQUENCE [LARGE SCALE GENOMIC DNA]</scope>
    <source>
        <strain evidence="2 3">CA85</strain>
    </source>
</reference>
<dbReference type="EMBL" id="SJPK01000003">
    <property type="protein sequence ID" value="TWT73385.1"/>
    <property type="molecule type" value="Genomic_DNA"/>
</dbReference>
<dbReference type="RefSeq" id="WP_146390920.1">
    <property type="nucleotide sequence ID" value="NZ_SJPK01000003.1"/>
</dbReference>
<feature type="compositionally biased region" description="Low complexity" evidence="1">
    <location>
        <begin position="202"/>
        <end position="244"/>
    </location>
</feature>
<feature type="compositionally biased region" description="Basic residues" evidence="1">
    <location>
        <begin position="268"/>
        <end position="277"/>
    </location>
</feature>
<feature type="region of interest" description="Disordered" evidence="1">
    <location>
        <begin position="133"/>
        <end position="277"/>
    </location>
</feature>
<sequence length="277" mass="29605">MRSLTIGALIVCGGTIAALPFRRDHVETVPEENSSSLITMPASELAISSDMVPDAPWFSESESSERLGTLRQRAQSAMSLASQARRPDAMRGIPSQASARPRRDVRLPLTYDDLAVPLTATHFHDGRFNALASQQAAPWQQPAQPSQAQQMSPQQLTASNQGSANSSFETMQVRANSPQQSAARRPPWEMAGDLPQSILLDSTSPATAPSTTPSTSPLTSPVAQATTAPAASQPSGPASSQPTAVVGRLASDSQMRPRDVAETPAQPRQRHWIRQPN</sequence>
<dbReference type="Proteomes" id="UP000318053">
    <property type="component" value="Unassembled WGS sequence"/>
</dbReference>
<feature type="region of interest" description="Disordered" evidence="1">
    <location>
        <begin position="80"/>
        <end position="101"/>
    </location>
</feature>
<evidence type="ECO:0000313" key="2">
    <source>
        <dbReference type="EMBL" id="TWT73385.1"/>
    </source>
</evidence>
<organism evidence="2 3">
    <name type="scientific">Allorhodopirellula solitaria</name>
    <dbReference type="NCBI Taxonomy" id="2527987"/>
    <lineage>
        <taxon>Bacteria</taxon>
        <taxon>Pseudomonadati</taxon>
        <taxon>Planctomycetota</taxon>
        <taxon>Planctomycetia</taxon>
        <taxon>Pirellulales</taxon>
        <taxon>Pirellulaceae</taxon>
        <taxon>Allorhodopirellula</taxon>
    </lineage>
</organism>
<evidence type="ECO:0000256" key="1">
    <source>
        <dbReference type="SAM" id="MobiDB-lite"/>
    </source>
</evidence>
<feature type="compositionally biased region" description="Polar residues" evidence="1">
    <location>
        <begin position="156"/>
        <end position="182"/>
    </location>
</feature>
<protein>
    <submittedName>
        <fullName evidence="2">Uncharacterized protein</fullName>
    </submittedName>
</protein>
<gene>
    <name evidence="2" type="ORF">CA85_18550</name>
</gene>